<accession>A0A2G5U2J6</accession>
<feature type="signal peptide" evidence="1">
    <location>
        <begin position="1"/>
        <end position="21"/>
    </location>
</feature>
<gene>
    <name evidence="3" type="primary">Cnig_chr_IV.g13636</name>
    <name evidence="3" type="ORF">B9Z55_013636</name>
</gene>
<dbReference type="STRING" id="1611254.A0A2G5U2J6"/>
<proteinExistence type="predicted"/>
<dbReference type="Pfam" id="PF02408">
    <property type="entry name" value="CUB_2"/>
    <property type="match status" value="1"/>
</dbReference>
<evidence type="ECO:0000259" key="2">
    <source>
        <dbReference type="Pfam" id="PF02408"/>
    </source>
</evidence>
<dbReference type="PANTHER" id="PTHR21447:SF9">
    <property type="entry name" value="CUB-LIKE DOMAIN-CONTAINING PROTEIN"/>
    <property type="match status" value="1"/>
</dbReference>
<dbReference type="GO" id="GO:0045121">
    <property type="term" value="C:membrane raft"/>
    <property type="evidence" value="ECO:0007669"/>
    <property type="project" value="TreeGrafter"/>
</dbReference>
<reference evidence="4" key="1">
    <citation type="submission" date="2017-10" db="EMBL/GenBank/DDBJ databases">
        <title>Rapid genome shrinkage in a self-fertile nematode reveals novel sperm competition proteins.</title>
        <authorList>
            <person name="Yin D."/>
            <person name="Schwarz E.M."/>
            <person name="Thomas C.G."/>
            <person name="Felde R.L."/>
            <person name="Korf I.F."/>
            <person name="Cutter A.D."/>
            <person name="Schartner C.M."/>
            <person name="Ralston E.J."/>
            <person name="Meyer B.J."/>
            <person name="Haag E.S."/>
        </authorList>
    </citation>
    <scope>NUCLEOTIDE SEQUENCE [LARGE SCALE GENOMIC DNA]</scope>
    <source>
        <strain evidence="4">JU1422</strain>
    </source>
</reference>
<evidence type="ECO:0000313" key="3">
    <source>
        <dbReference type="EMBL" id="PIC33774.1"/>
    </source>
</evidence>
<sequence>MGFQILNFILTVLAITVPAYSLDCTLIPKSDQVAGKQLKIPNGATMPVVLPANFNCTYVINPPLMVYAKLQVENKLKGLNDVIIVRDSLGKSTVITSRSPFLSTFTVFPNTITMVQVTTKSVQMNSMFLLNIAFEKMSTPTLQALATGSSVMNYRTLNETQVELEGRQLVTYQANEITVTLGKSLYQNDIFDNFYVVDGDFQYPTAVTRISQFNQCGTVCYRSQSNTVTIVGLDEFTDESAVVLMETSESEVYDEVVAMTLYDSDNYWDITNRTVNFDSARSNLAYMVLSKDSDGIVIVDFSFTEAPPHMIAKAVAGPPNDASKVLVDFTDSSITYPIKLNVKYLSIILTNCSAKFTVSSLYNWNQNQ</sequence>
<dbReference type="InterPro" id="IPR003366">
    <property type="entry name" value="CUB-like_dom"/>
</dbReference>
<comment type="caution">
    <text evidence="3">The sequence shown here is derived from an EMBL/GenBank/DDBJ whole genome shotgun (WGS) entry which is preliminary data.</text>
</comment>
<keyword evidence="1" id="KW-0732">Signal</keyword>
<organism evidence="3 4">
    <name type="scientific">Caenorhabditis nigoni</name>
    <dbReference type="NCBI Taxonomy" id="1611254"/>
    <lineage>
        <taxon>Eukaryota</taxon>
        <taxon>Metazoa</taxon>
        <taxon>Ecdysozoa</taxon>
        <taxon>Nematoda</taxon>
        <taxon>Chromadorea</taxon>
        <taxon>Rhabditida</taxon>
        <taxon>Rhabditina</taxon>
        <taxon>Rhabditomorpha</taxon>
        <taxon>Rhabditoidea</taxon>
        <taxon>Rhabditidae</taxon>
        <taxon>Peloderinae</taxon>
        <taxon>Caenorhabditis</taxon>
    </lineage>
</organism>
<feature type="chain" id="PRO_5013653753" description="CUB-like domain-containing protein" evidence="1">
    <location>
        <begin position="22"/>
        <end position="368"/>
    </location>
</feature>
<feature type="domain" description="CUB-like" evidence="2">
    <location>
        <begin position="39"/>
        <end position="133"/>
    </location>
</feature>
<dbReference type="PANTHER" id="PTHR21447">
    <property type="entry name" value="RING-TYPE DOMAIN-CONTAINING PROTEIN-RELATED"/>
    <property type="match status" value="1"/>
</dbReference>
<evidence type="ECO:0000313" key="4">
    <source>
        <dbReference type="Proteomes" id="UP000230233"/>
    </source>
</evidence>
<dbReference type="AlphaFoldDB" id="A0A2G5U2J6"/>
<keyword evidence="4" id="KW-1185">Reference proteome</keyword>
<evidence type="ECO:0000256" key="1">
    <source>
        <dbReference type="SAM" id="SignalP"/>
    </source>
</evidence>
<dbReference type="EMBL" id="PDUG01000004">
    <property type="protein sequence ID" value="PIC33774.1"/>
    <property type="molecule type" value="Genomic_DNA"/>
</dbReference>
<dbReference type="Proteomes" id="UP000230233">
    <property type="component" value="Chromosome IV"/>
</dbReference>
<protein>
    <recommendedName>
        <fullName evidence="2">CUB-like domain-containing protein</fullName>
    </recommendedName>
</protein>
<dbReference type="GO" id="GO:0045087">
    <property type="term" value="P:innate immune response"/>
    <property type="evidence" value="ECO:0007669"/>
    <property type="project" value="TreeGrafter"/>
</dbReference>
<name>A0A2G5U2J6_9PELO</name>